<evidence type="ECO:0000256" key="1">
    <source>
        <dbReference type="SAM" id="MobiDB-lite"/>
    </source>
</evidence>
<sequence length="672" mass="74991">MAFNVYRLGRGFRAILAPLSAIVGFSCLLTFLFILYQPTPGPGIQQRLGWQSWDVVDPTLPLADTDTSIDIGAGDDDVQAGGDMPAEDGVDWWNVTAPQDSVDSASLPLDVWAPLLPHDTGLSEIAVTQCFFNPKVAGKLCDPDTTPEKDAIRGNWVRVDRNLNYEASYLAGYLNIYYRRTRRQDINLVTDLQLLGKGESPPDADDGTWLKVDMSLRTGVMRAAPLFLWYKTGKPAGQMTAEERANIITELDLLYGEDRPWYGFEKLEPPTTEASPRTIPAWLTYRRGAKAAPRAPPLHFSHSGKFKILQVADLHFSVSHGVCRDTDRGDCVHGDDTTLSLLDHVLDEERPDFIVFTGDQLNGQGTSWDPKSVLAKFARGVTDRNIPWAAVYGNHDEENGADKEEQMQMMKALPYSMVERGPKDVHGVGNYVLKAFSADASKTHLLTMYFLDSGSYSKGYFNWWGMFQPTAYDWIRQSQVDWFLQQSAKIKQILRPFAPDDGKDFGDVWRRQDQVTPSQRRIAKPNALVFFHIPLPETYNDPDKDPFTGLPLDKGESGNELPGNSKESDGFFEKAILGSLESDHTGKGSALEVKAIGNGHCHLTDNCRRVSGVWMCFGGGGSYSGYGRPGFDRRFRVYDISDFGETIRTYKRTEHDEIIDDMILAGKGAPEI</sequence>
<dbReference type="Gene3D" id="3.60.21.10">
    <property type="match status" value="1"/>
</dbReference>
<evidence type="ECO:0000313" key="5">
    <source>
        <dbReference type="Proteomes" id="UP000007431"/>
    </source>
</evidence>
<dbReference type="eggNOG" id="KOG1432">
    <property type="taxonomic scope" value="Eukaryota"/>
</dbReference>
<dbReference type="RefSeq" id="XP_003033281.1">
    <property type="nucleotide sequence ID" value="XM_003033235.1"/>
</dbReference>
<dbReference type="VEuPathDB" id="FungiDB:SCHCODRAFT_02618520"/>
<dbReference type="FunCoup" id="D8Q0M9">
    <property type="interactions" value="45"/>
</dbReference>
<evidence type="ECO:0000313" key="4">
    <source>
        <dbReference type="EMBL" id="EFI98378.1"/>
    </source>
</evidence>
<dbReference type="STRING" id="578458.D8Q0M9"/>
<dbReference type="HOGENOM" id="CLU_398546_0_0_1"/>
<dbReference type="GO" id="GO:0004721">
    <property type="term" value="F:phosphoprotein phosphatase activity"/>
    <property type="evidence" value="ECO:0007669"/>
    <property type="project" value="TreeGrafter"/>
</dbReference>
<keyword evidence="5" id="KW-1185">Reference proteome</keyword>
<dbReference type="PANTHER" id="PTHR32440">
    <property type="entry name" value="PHOSPHATASE DCR2-RELATED-RELATED"/>
    <property type="match status" value="1"/>
</dbReference>
<reference evidence="4 5" key="1">
    <citation type="journal article" date="2010" name="Nat. Biotechnol.">
        <title>Genome sequence of the model mushroom Schizophyllum commune.</title>
        <authorList>
            <person name="Ohm R.A."/>
            <person name="de Jong J.F."/>
            <person name="Lugones L.G."/>
            <person name="Aerts A."/>
            <person name="Kothe E."/>
            <person name="Stajich J.E."/>
            <person name="de Vries R.P."/>
            <person name="Record E."/>
            <person name="Levasseur A."/>
            <person name="Baker S.E."/>
            <person name="Bartholomew K.A."/>
            <person name="Coutinho P.M."/>
            <person name="Erdmann S."/>
            <person name="Fowler T.J."/>
            <person name="Gathman A.C."/>
            <person name="Lombard V."/>
            <person name="Henrissat B."/>
            <person name="Knabe N."/>
            <person name="Kuees U."/>
            <person name="Lilly W.W."/>
            <person name="Lindquist E."/>
            <person name="Lucas S."/>
            <person name="Magnuson J.K."/>
            <person name="Piumi F."/>
            <person name="Raudaskoski M."/>
            <person name="Salamov A."/>
            <person name="Schmutz J."/>
            <person name="Schwarze F.W.M.R."/>
            <person name="vanKuyk P.A."/>
            <person name="Horton J.S."/>
            <person name="Grigoriev I.V."/>
            <person name="Woesten H.A.B."/>
        </authorList>
    </citation>
    <scope>NUCLEOTIDE SEQUENCE [LARGE SCALE GENOMIC DNA]</scope>
    <source>
        <strain evidence="5">H4-8 / FGSC 9210</strain>
    </source>
</reference>
<dbReference type="Gene3D" id="2.100.10.50">
    <property type="match status" value="1"/>
</dbReference>
<dbReference type="EMBL" id="GL377305">
    <property type="protein sequence ID" value="EFI98378.1"/>
    <property type="molecule type" value="Genomic_DNA"/>
</dbReference>
<dbReference type="KEGG" id="scm:SCHCO_02618520"/>
<dbReference type="PROSITE" id="PS51257">
    <property type="entry name" value="PROKAR_LIPOPROTEIN"/>
    <property type="match status" value="1"/>
</dbReference>
<dbReference type="InParanoid" id="D8Q0M9"/>
<feature type="domain" description="Calcineurin-like phosphoesterase" evidence="3">
    <location>
        <begin position="306"/>
        <end position="536"/>
    </location>
</feature>
<dbReference type="CDD" id="cd07383">
    <property type="entry name" value="MPP_Dcr2"/>
    <property type="match status" value="1"/>
</dbReference>
<dbReference type="InterPro" id="IPR004843">
    <property type="entry name" value="Calcineurin-like_PHP"/>
</dbReference>
<dbReference type="GO" id="GO:0005737">
    <property type="term" value="C:cytoplasm"/>
    <property type="evidence" value="ECO:0007669"/>
    <property type="project" value="TreeGrafter"/>
</dbReference>
<dbReference type="OrthoDB" id="783096at2759"/>
<evidence type="ECO:0000256" key="2">
    <source>
        <dbReference type="SAM" id="Phobius"/>
    </source>
</evidence>
<dbReference type="InterPro" id="IPR029052">
    <property type="entry name" value="Metallo-depent_PP-like"/>
</dbReference>
<name>D8Q0M9_SCHCM</name>
<dbReference type="GeneID" id="9590679"/>
<evidence type="ECO:0000259" key="3">
    <source>
        <dbReference type="Pfam" id="PF00149"/>
    </source>
</evidence>
<dbReference type="AlphaFoldDB" id="D8Q0M9"/>
<keyword evidence="2" id="KW-0472">Membrane</keyword>
<dbReference type="Pfam" id="PF00149">
    <property type="entry name" value="Metallophos"/>
    <property type="match status" value="1"/>
</dbReference>
<organism evidence="5">
    <name type="scientific">Schizophyllum commune (strain H4-8 / FGSC 9210)</name>
    <name type="common">Split gill fungus</name>
    <dbReference type="NCBI Taxonomy" id="578458"/>
    <lineage>
        <taxon>Eukaryota</taxon>
        <taxon>Fungi</taxon>
        <taxon>Dikarya</taxon>
        <taxon>Basidiomycota</taxon>
        <taxon>Agaricomycotina</taxon>
        <taxon>Agaricomycetes</taxon>
        <taxon>Agaricomycetidae</taxon>
        <taxon>Agaricales</taxon>
        <taxon>Schizophyllaceae</taxon>
        <taxon>Schizophyllum</taxon>
    </lineage>
</organism>
<proteinExistence type="predicted"/>
<keyword evidence="2" id="KW-0812">Transmembrane</keyword>
<keyword evidence="2" id="KW-1133">Transmembrane helix</keyword>
<accession>D8Q0M9</accession>
<protein>
    <recommendedName>
        <fullName evidence="3">Calcineurin-like phosphoesterase domain-containing protein</fullName>
    </recommendedName>
</protein>
<dbReference type="OMA" id="AKPNALM"/>
<dbReference type="PANTHER" id="PTHR32440:SF0">
    <property type="entry name" value="PHOSPHATASE DCR2-RELATED"/>
    <property type="match status" value="1"/>
</dbReference>
<dbReference type="SUPFAM" id="SSF56300">
    <property type="entry name" value="Metallo-dependent phosphatases"/>
    <property type="match status" value="1"/>
</dbReference>
<feature type="region of interest" description="Disordered" evidence="1">
    <location>
        <begin position="540"/>
        <end position="566"/>
    </location>
</feature>
<gene>
    <name evidence="4" type="ORF">SCHCODRAFT_81969</name>
</gene>
<dbReference type="Proteomes" id="UP000007431">
    <property type="component" value="Unassembled WGS sequence"/>
</dbReference>
<feature type="transmembrane region" description="Helical" evidence="2">
    <location>
        <begin position="12"/>
        <end position="36"/>
    </location>
</feature>